<reference evidence="3" key="1">
    <citation type="journal article" date="2024" name="IScience">
        <title>Strigolactones Initiate the Formation of Haustorium-like Structures in Castilleja.</title>
        <authorList>
            <person name="Buerger M."/>
            <person name="Peterson D."/>
            <person name="Chory J."/>
        </authorList>
    </citation>
    <scope>NUCLEOTIDE SEQUENCE [LARGE SCALE GENOMIC DNA]</scope>
</reference>
<dbReference type="Proteomes" id="UP001632038">
    <property type="component" value="Unassembled WGS sequence"/>
</dbReference>
<name>A0ABD3ELQ0_9LAMI</name>
<evidence type="ECO:0000256" key="1">
    <source>
        <dbReference type="SAM" id="MobiDB-lite"/>
    </source>
</evidence>
<keyword evidence="3" id="KW-1185">Reference proteome</keyword>
<evidence type="ECO:0000313" key="3">
    <source>
        <dbReference type="Proteomes" id="UP001632038"/>
    </source>
</evidence>
<sequence>MSALALAMAYQSVTDHHKQRPPIDDLGPGDSIPNPPTRTVPPRQLRRKRFYFQAINYFFFSKNDG</sequence>
<feature type="region of interest" description="Disordered" evidence="1">
    <location>
        <begin position="13"/>
        <end position="44"/>
    </location>
</feature>
<comment type="caution">
    <text evidence="2">The sequence shown here is derived from an EMBL/GenBank/DDBJ whole genome shotgun (WGS) entry which is preliminary data.</text>
</comment>
<protein>
    <submittedName>
        <fullName evidence="2">Uncharacterized protein</fullName>
    </submittedName>
</protein>
<gene>
    <name evidence="2" type="ORF">CASFOL_001144</name>
</gene>
<evidence type="ECO:0000313" key="2">
    <source>
        <dbReference type="EMBL" id="KAL3655358.1"/>
    </source>
</evidence>
<accession>A0ABD3ELQ0</accession>
<dbReference type="AlphaFoldDB" id="A0ABD3ELQ0"/>
<organism evidence="2 3">
    <name type="scientific">Castilleja foliolosa</name>
    <dbReference type="NCBI Taxonomy" id="1961234"/>
    <lineage>
        <taxon>Eukaryota</taxon>
        <taxon>Viridiplantae</taxon>
        <taxon>Streptophyta</taxon>
        <taxon>Embryophyta</taxon>
        <taxon>Tracheophyta</taxon>
        <taxon>Spermatophyta</taxon>
        <taxon>Magnoliopsida</taxon>
        <taxon>eudicotyledons</taxon>
        <taxon>Gunneridae</taxon>
        <taxon>Pentapetalae</taxon>
        <taxon>asterids</taxon>
        <taxon>lamiids</taxon>
        <taxon>Lamiales</taxon>
        <taxon>Orobanchaceae</taxon>
        <taxon>Pedicularideae</taxon>
        <taxon>Castillejinae</taxon>
        <taxon>Castilleja</taxon>
    </lineage>
</organism>
<proteinExistence type="predicted"/>
<dbReference type="EMBL" id="JAVIJP010000002">
    <property type="protein sequence ID" value="KAL3655358.1"/>
    <property type="molecule type" value="Genomic_DNA"/>
</dbReference>